<reference evidence="2" key="1">
    <citation type="submission" date="2019-08" db="EMBL/GenBank/DDBJ databases">
        <authorList>
            <person name="Kucharzyk K."/>
            <person name="Murdoch R.W."/>
            <person name="Higgins S."/>
            <person name="Loffler F."/>
        </authorList>
    </citation>
    <scope>NUCLEOTIDE SEQUENCE</scope>
</reference>
<evidence type="ECO:0000313" key="2">
    <source>
        <dbReference type="EMBL" id="MPN27238.1"/>
    </source>
</evidence>
<dbReference type="Pfam" id="PF08818">
    <property type="entry name" value="DUF1801"/>
    <property type="match status" value="1"/>
</dbReference>
<proteinExistence type="predicted"/>
<dbReference type="InterPro" id="IPR014922">
    <property type="entry name" value="YdhG-like"/>
</dbReference>
<protein>
    <recommendedName>
        <fullName evidence="1">YdhG-like domain-containing protein</fullName>
    </recommendedName>
</protein>
<name>A0A645GJZ1_9ZZZZ</name>
<accession>A0A645GJZ1</accession>
<gene>
    <name evidence="2" type="ORF">SDC9_174666</name>
</gene>
<comment type="caution">
    <text evidence="2">The sequence shown here is derived from an EMBL/GenBank/DDBJ whole genome shotgun (WGS) entry which is preliminary data.</text>
</comment>
<sequence>MDNSKPAPTTIDEYIAGFPAEIQEKLRAMRATIHAAAPDATEKISYAMPTFYLQGNLVHFAAFKNHIGFFPAPSGIERFAQEIGPYQTSKGTLQFPLTEPLPLGLVTKITQYRVQENLAHAKDKKK</sequence>
<dbReference type="EMBL" id="VSSQ01077055">
    <property type="protein sequence ID" value="MPN27238.1"/>
    <property type="molecule type" value="Genomic_DNA"/>
</dbReference>
<evidence type="ECO:0000259" key="1">
    <source>
        <dbReference type="Pfam" id="PF08818"/>
    </source>
</evidence>
<dbReference type="SUPFAM" id="SSF159888">
    <property type="entry name" value="YdhG-like"/>
    <property type="match status" value="1"/>
</dbReference>
<dbReference type="Gene3D" id="3.90.1150.200">
    <property type="match status" value="1"/>
</dbReference>
<feature type="domain" description="YdhG-like" evidence="1">
    <location>
        <begin position="23"/>
        <end position="113"/>
    </location>
</feature>
<dbReference type="AlphaFoldDB" id="A0A645GJZ1"/>
<organism evidence="2">
    <name type="scientific">bioreactor metagenome</name>
    <dbReference type="NCBI Taxonomy" id="1076179"/>
    <lineage>
        <taxon>unclassified sequences</taxon>
        <taxon>metagenomes</taxon>
        <taxon>ecological metagenomes</taxon>
    </lineage>
</organism>